<dbReference type="InterPro" id="IPR016039">
    <property type="entry name" value="Thiolase-like"/>
</dbReference>
<protein>
    <submittedName>
        <fullName evidence="5">Type III polyketide synthase</fullName>
    </submittedName>
</protein>
<dbReference type="Proteomes" id="UP001500063">
    <property type="component" value="Unassembled WGS sequence"/>
</dbReference>
<dbReference type="InterPro" id="IPR011141">
    <property type="entry name" value="Polyketide_synthase_type-III"/>
</dbReference>
<evidence type="ECO:0000313" key="5">
    <source>
        <dbReference type="EMBL" id="GAA0347186.1"/>
    </source>
</evidence>
<evidence type="ECO:0000313" key="6">
    <source>
        <dbReference type="Proteomes" id="UP001500063"/>
    </source>
</evidence>
<sequence>MPSPYVTSPIVYLPNYRVSTDEICDDIQANHPAHTRLGAALRVVRNTGVQNRWFTRPLASPLISGTAPLDERTTAAFSDALSMAEQAAQQVLNANGLAPADIDAVITSHTTSWGVPNLDVQLLERIGLRPDVRRLSMTTMACAGGVQSLIRASDFVAARPRSKVLVVAAEVISSVYNHTDDSIESMIYKGLFGDSAGACVVSDTPLGAGMRIDDTWEYLLPGSTAHYSGRLDAAGLHFDSTRAALTGADDVLPHLLNWMGTWRPDFPIIHPGGPGIIAGVTKGIGLDDKAAHHSWASLAENGNLGGVAVFDVLARTHTDPPKDGDEGLLLTFGPGFTSAAIRGTWCA</sequence>
<evidence type="ECO:0000259" key="4">
    <source>
        <dbReference type="Pfam" id="PF02797"/>
    </source>
</evidence>
<name>A0ABP3GMN2_9ACTN</name>
<organism evidence="5 6">
    <name type="scientific">Streptomyces blastmyceticus</name>
    <dbReference type="NCBI Taxonomy" id="68180"/>
    <lineage>
        <taxon>Bacteria</taxon>
        <taxon>Bacillati</taxon>
        <taxon>Actinomycetota</taxon>
        <taxon>Actinomycetes</taxon>
        <taxon>Kitasatosporales</taxon>
        <taxon>Streptomycetaceae</taxon>
        <taxon>Streptomyces</taxon>
    </lineage>
</organism>
<comment type="caution">
    <text evidence="5">The sequence shown here is derived from an EMBL/GenBank/DDBJ whole genome shotgun (WGS) entry which is preliminary data.</text>
</comment>
<dbReference type="Gene3D" id="3.40.47.10">
    <property type="match status" value="2"/>
</dbReference>
<feature type="domain" description="Chalcone/stilbene synthase N-terminal" evidence="3">
    <location>
        <begin position="65"/>
        <end position="204"/>
    </location>
</feature>
<dbReference type="InterPro" id="IPR012328">
    <property type="entry name" value="Chalcone/stilbene_synt_C"/>
</dbReference>
<dbReference type="PANTHER" id="PTHR11877:SF46">
    <property type="entry name" value="TYPE III POLYKETIDE SYNTHASE A"/>
    <property type="match status" value="1"/>
</dbReference>
<dbReference type="PIRSF" id="PIRSF000451">
    <property type="entry name" value="PKS_III"/>
    <property type="match status" value="1"/>
</dbReference>
<evidence type="ECO:0000256" key="1">
    <source>
        <dbReference type="ARBA" id="ARBA00005531"/>
    </source>
</evidence>
<accession>A0ABP3GMN2</accession>
<dbReference type="Pfam" id="PF00195">
    <property type="entry name" value="Chal_sti_synt_N"/>
    <property type="match status" value="1"/>
</dbReference>
<proteinExistence type="inferred from homology"/>
<evidence type="ECO:0000259" key="3">
    <source>
        <dbReference type="Pfam" id="PF00195"/>
    </source>
</evidence>
<comment type="similarity">
    <text evidence="1">Belongs to the thiolase-like superfamily. Chalcone/stilbene synthases family.</text>
</comment>
<evidence type="ECO:0000256" key="2">
    <source>
        <dbReference type="ARBA" id="ARBA00022679"/>
    </source>
</evidence>
<keyword evidence="2" id="KW-0808">Transferase</keyword>
<dbReference type="PANTHER" id="PTHR11877">
    <property type="entry name" value="HYDROXYMETHYLGLUTARYL-COA SYNTHASE"/>
    <property type="match status" value="1"/>
</dbReference>
<dbReference type="Pfam" id="PF02797">
    <property type="entry name" value="Chal_sti_synt_C"/>
    <property type="match status" value="1"/>
</dbReference>
<feature type="domain" description="Chalcone/stilbene synthase C-terminal" evidence="4">
    <location>
        <begin position="218"/>
        <end position="338"/>
    </location>
</feature>
<gene>
    <name evidence="5" type="ORF">GCM10010319_24690</name>
</gene>
<dbReference type="EMBL" id="BAAABW010000013">
    <property type="protein sequence ID" value="GAA0347186.1"/>
    <property type="molecule type" value="Genomic_DNA"/>
</dbReference>
<keyword evidence="6" id="KW-1185">Reference proteome</keyword>
<dbReference type="InterPro" id="IPR001099">
    <property type="entry name" value="Chalcone/stilbene_synt_N"/>
</dbReference>
<dbReference type="RefSeq" id="WP_344117807.1">
    <property type="nucleotide sequence ID" value="NZ_BAAABW010000013.1"/>
</dbReference>
<dbReference type="SUPFAM" id="SSF53901">
    <property type="entry name" value="Thiolase-like"/>
    <property type="match status" value="2"/>
</dbReference>
<reference evidence="6" key="1">
    <citation type="journal article" date="2019" name="Int. J. Syst. Evol. Microbiol.">
        <title>The Global Catalogue of Microorganisms (GCM) 10K type strain sequencing project: providing services to taxonomists for standard genome sequencing and annotation.</title>
        <authorList>
            <consortium name="The Broad Institute Genomics Platform"/>
            <consortium name="The Broad Institute Genome Sequencing Center for Infectious Disease"/>
            <person name="Wu L."/>
            <person name="Ma J."/>
        </authorList>
    </citation>
    <scope>NUCLEOTIDE SEQUENCE [LARGE SCALE GENOMIC DNA]</scope>
    <source>
        <strain evidence="6">JCM 4565</strain>
    </source>
</reference>